<dbReference type="InterPro" id="IPR036397">
    <property type="entry name" value="RNaseH_sf"/>
</dbReference>
<proteinExistence type="predicted"/>
<dbReference type="EMBL" id="QTUB01000001">
    <property type="protein sequence ID" value="REF27183.1"/>
    <property type="molecule type" value="Genomic_DNA"/>
</dbReference>
<dbReference type="Proteomes" id="UP000256294">
    <property type="component" value="Unassembled WGS sequence"/>
</dbReference>
<evidence type="ECO:0000313" key="3">
    <source>
        <dbReference type="Proteomes" id="UP000256294"/>
    </source>
</evidence>
<evidence type="ECO:0000313" key="2">
    <source>
        <dbReference type="EMBL" id="REF27183.1"/>
    </source>
</evidence>
<dbReference type="RefSeq" id="WP_244922695.1">
    <property type="nucleotide sequence ID" value="NZ_QTUB01000001.1"/>
</dbReference>
<dbReference type="SUPFAM" id="SSF46689">
    <property type="entry name" value="Homeodomain-like"/>
    <property type="match status" value="1"/>
</dbReference>
<organism evidence="2 3">
    <name type="scientific">Xenorhabdus cabanillasii</name>
    <dbReference type="NCBI Taxonomy" id="351673"/>
    <lineage>
        <taxon>Bacteria</taxon>
        <taxon>Pseudomonadati</taxon>
        <taxon>Pseudomonadota</taxon>
        <taxon>Gammaproteobacteria</taxon>
        <taxon>Enterobacterales</taxon>
        <taxon>Morganellaceae</taxon>
        <taxon>Xenorhabdus</taxon>
    </lineage>
</organism>
<protein>
    <submittedName>
        <fullName evidence="2">Transposase</fullName>
    </submittedName>
</protein>
<dbReference type="InterPro" id="IPR047655">
    <property type="entry name" value="Transpos_IS630-like"/>
</dbReference>
<gene>
    <name evidence="2" type="ORF">BDD26_1930</name>
</gene>
<sequence>MKSKIILSEPERITLQQLALNHPHRDIRTRGTGLLMLARGIKPSQITAEIGCSLRVIYNWVHMWHNSGIAGLLGGHAGGRYLAMTPDMIATAVEAASAESLTLARIAQCVEAKHGALPCTLETLANTLKKQGLTYKRTRLSLKKSVTKRSLLKKSALLNKIKAGAQLGHYRLLYFDEAGFAASPPVQYGWSPRGKPHKTEPREHDRRSVLGALNYTDNTLFYQTTSGSITRDDVIDFLEQVAKQGDNRLTFLVLDNARIHHGIEEQIRNGWLREHNMFLFYLPAYSPELNLIEIVWKQAKYHWRRFITWTQNTMEHELNTLLKGYGDQFAINFS</sequence>
<dbReference type="PANTHER" id="PTHR46564:SF1">
    <property type="entry name" value="TRANSPOSASE"/>
    <property type="match status" value="1"/>
</dbReference>
<comment type="caution">
    <text evidence="2">The sequence shown here is derived from an EMBL/GenBank/DDBJ whole genome shotgun (WGS) entry which is preliminary data.</text>
</comment>
<accession>A0A3D9UFM5</accession>
<feature type="domain" description="Tc1-like transposase DDE" evidence="1">
    <location>
        <begin position="171"/>
        <end position="306"/>
    </location>
</feature>
<dbReference type="Pfam" id="PF13551">
    <property type="entry name" value="HTH_29"/>
    <property type="match status" value="1"/>
</dbReference>
<dbReference type="NCBIfam" id="NF033545">
    <property type="entry name" value="transpos_IS630"/>
    <property type="match status" value="1"/>
</dbReference>
<dbReference type="InterPro" id="IPR038717">
    <property type="entry name" value="Tc1-like_DDE_dom"/>
</dbReference>
<dbReference type="AlphaFoldDB" id="A0A3D9UFM5"/>
<dbReference type="Pfam" id="PF13358">
    <property type="entry name" value="DDE_3"/>
    <property type="match status" value="1"/>
</dbReference>
<dbReference type="Gene3D" id="3.30.420.10">
    <property type="entry name" value="Ribonuclease H-like superfamily/Ribonuclease H"/>
    <property type="match status" value="1"/>
</dbReference>
<name>A0A3D9UFM5_9GAMM</name>
<dbReference type="InterPro" id="IPR009057">
    <property type="entry name" value="Homeodomain-like_sf"/>
</dbReference>
<reference evidence="2 3" key="1">
    <citation type="submission" date="2018-08" db="EMBL/GenBank/DDBJ databases">
        <title>Genomic Encyclopedia of Archaeal and Bacterial Type Strains, Phase II (KMG-II): from individual species to whole genera.</title>
        <authorList>
            <person name="Goeker M."/>
        </authorList>
    </citation>
    <scope>NUCLEOTIDE SEQUENCE [LARGE SCALE GENOMIC DNA]</scope>
    <source>
        <strain evidence="2 3">DSM 17905</strain>
    </source>
</reference>
<evidence type="ECO:0000259" key="1">
    <source>
        <dbReference type="Pfam" id="PF13358"/>
    </source>
</evidence>
<dbReference type="GO" id="GO:0003676">
    <property type="term" value="F:nucleic acid binding"/>
    <property type="evidence" value="ECO:0007669"/>
    <property type="project" value="InterPro"/>
</dbReference>
<dbReference type="PANTHER" id="PTHR46564">
    <property type="entry name" value="TRANSPOSASE"/>
    <property type="match status" value="1"/>
</dbReference>
<keyword evidence="3" id="KW-1185">Reference proteome</keyword>